<dbReference type="WBParaSite" id="PgR029_g114_t07">
    <property type="protein sequence ID" value="PgR029_g114_t07"/>
    <property type="gene ID" value="PgR029_g114"/>
</dbReference>
<reference evidence="2" key="1">
    <citation type="submission" date="2022-11" db="UniProtKB">
        <authorList>
            <consortium name="WormBaseParasite"/>
        </authorList>
    </citation>
    <scope>IDENTIFICATION</scope>
</reference>
<proteinExistence type="predicted"/>
<evidence type="ECO:0000313" key="2">
    <source>
        <dbReference type="WBParaSite" id="PgR029_g114_t07"/>
    </source>
</evidence>
<name>A0A915B7E3_PARUN</name>
<sequence>MQRSTDGNIFYRTNYGLHYKQRNSATIAFAIYNFNRDTSSDTYMQISRHGHAYNYEAIQCDPTKYFIEKKNYLPENPIFHFPVQNVCSSTIPLIWLMINITVLLSTIFEDKHCTLDVHLT</sequence>
<accession>A0A915B7E3</accession>
<dbReference type="Proteomes" id="UP000887569">
    <property type="component" value="Unplaced"/>
</dbReference>
<evidence type="ECO:0000313" key="1">
    <source>
        <dbReference type="Proteomes" id="UP000887569"/>
    </source>
</evidence>
<organism evidence="1 2">
    <name type="scientific">Parascaris univalens</name>
    <name type="common">Nematode worm</name>
    <dbReference type="NCBI Taxonomy" id="6257"/>
    <lineage>
        <taxon>Eukaryota</taxon>
        <taxon>Metazoa</taxon>
        <taxon>Ecdysozoa</taxon>
        <taxon>Nematoda</taxon>
        <taxon>Chromadorea</taxon>
        <taxon>Rhabditida</taxon>
        <taxon>Spirurina</taxon>
        <taxon>Ascaridomorpha</taxon>
        <taxon>Ascaridoidea</taxon>
        <taxon>Ascarididae</taxon>
        <taxon>Parascaris</taxon>
    </lineage>
</organism>
<dbReference type="AlphaFoldDB" id="A0A915B7E3"/>
<protein>
    <submittedName>
        <fullName evidence="2">Cyclin-like domain-containing protein</fullName>
    </submittedName>
</protein>
<keyword evidence="1" id="KW-1185">Reference proteome</keyword>